<dbReference type="EMBL" id="AP017312">
    <property type="protein sequence ID" value="BAU28970.1"/>
    <property type="molecule type" value="Genomic_DNA"/>
</dbReference>
<keyword evidence="2" id="KW-0540">Nuclease</keyword>
<sequence>MFLARNPLCKECQAEGNTVVAEVVDHIIPHKGDHVLFWDEKNWQPLCKRHHDSKTAKEDGGFGNYIPLSMDKSDGGGAGKG</sequence>
<dbReference type="GO" id="GO:0003676">
    <property type="term" value="F:nucleic acid binding"/>
    <property type="evidence" value="ECO:0007669"/>
    <property type="project" value="InterPro"/>
</dbReference>
<dbReference type="Proteomes" id="UP000217696">
    <property type="component" value="Chromosome"/>
</dbReference>
<dbReference type="CDD" id="cd00085">
    <property type="entry name" value="HNHc"/>
    <property type="match status" value="1"/>
</dbReference>
<keyword evidence="3" id="KW-1185">Reference proteome</keyword>
<dbReference type="Pfam" id="PF01844">
    <property type="entry name" value="HNH"/>
    <property type="match status" value="1"/>
</dbReference>
<dbReference type="RefSeq" id="WP_309146606.1">
    <property type="nucleotide sequence ID" value="NZ_AP017312.1"/>
</dbReference>
<feature type="domain" description="HNH" evidence="1">
    <location>
        <begin position="9"/>
        <end position="56"/>
    </location>
</feature>
<organism evidence="2 3">
    <name type="scientific">Aneurinibacillus soli</name>
    <dbReference type="NCBI Taxonomy" id="1500254"/>
    <lineage>
        <taxon>Bacteria</taxon>
        <taxon>Bacillati</taxon>
        <taxon>Bacillota</taxon>
        <taxon>Bacilli</taxon>
        <taxon>Bacillales</taxon>
        <taxon>Paenibacillaceae</taxon>
        <taxon>Aneurinibacillus group</taxon>
        <taxon>Aneurinibacillus</taxon>
    </lineage>
</organism>
<dbReference type="GO" id="GO:0004519">
    <property type="term" value="F:endonuclease activity"/>
    <property type="evidence" value="ECO:0007669"/>
    <property type="project" value="UniProtKB-KW"/>
</dbReference>
<evidence type="ECO:0000313" key="3">
    <source>
        <dbReference type="Proteomes" id="UP000217696"/>
    </source>
</evidence>
<dbReference type="InterPro" id="IPR002711">
    <property type="entry name" value="HNH"/>
</dbReference>
<dbReference type="InterPro" id="IPR003615">
    <property type="entry name" value="HNH_nuc"/>
</dbReference>
<dbReference type="GO" id="GO:0008270">
    <property type="term" value="F:zinc ion binding"/>
    <property type="evidence" value="ECO:0007669"/>
    <property type="project" value="InterPro"/>
</dbReference>
<dbReference type="AlphaFoldDB" id="A0A0U5AYY2"/>
<keyword evidence="2" id="KW-0255">Endonuclease</keyword>
<dbReference type="Gene3D" id="1.10.30.50">
    <property type="match status" value="1"/>
</dbReference>
<reference evidence="2 3" key="1">
    <citation type="submission" date="2015-12" db="EMBL/GenBank/DDBJ databases">
        <title>Genome sequence of Aneurinibacillus soli.</title>
        <authorList>
            <person name="Lee J.S."/>
            <person name="Lee K.C."/>
            <person name="Kim K.K."/>
            <person name="Lee B.W."/>
        </authorList>
    </citation>
    <scope>NUCLEOTIDE SEQUENCE [LARGE SCALE GENOMIC DNA]</scope>
    <source>
        <strain evidence="2 3">CB4</strain>
    </source>
</reference>
<proteinExistence type="predicted"/>
<evidence type="ECO:0000313" key="2">
    <source>
        <dbReference type="EMBL" id="BAU28970.1"/>
    </source>
</evidence>
<evidence type="ECO:0000259" key="1">
    <source>
        <dbReference type="Pfam" id="PF01844"/>
    </source>
</evidence>
<protein>
    <submittedName>
        <fullName evidence="2">HNH endonuclease</fullName>
    </submittedName>
</protein>
<name>A0A0U5AYY2_9BACL</name>
<dbReference type="KEGG" id="asoc:CB4_03147"/>
<gene>
    <name evidence="2" type="ORF">CB4_03147</name>
</gene>
<keyword evidence="2" id="KW-0378">Hydrolase</keyword>
<accession>A0A0U5AYY2</accession>